<reference evidence="1 2" key="1">
    <citation type="journal article" date="2019" name="Commun. Biol.">
        <title>The bagworm genome reveals a unique fibroin gene that provides high tensile strength.</title>
        <authorList>
            <person name="Kono N."/>
            <person name="Nakamura H."/>
            <person name="Ohtoshi R."/>
            <person name="Tomita M."/>
            <person name="Numata K."/>
            <person name="Arakawa K."/>
        </authorList>
    </citation>
    <scope>NUCLEOTIDE SEQUENCE [LARGE SCALE GENOMIC DNA]</scope>
</reference>
<evidence type="ECO:0000313" key="1">
    <source>
        <dbReference type="EMBL" id="GBP28729.1"/>
    </source>
</evidence>
<accession>A0A4C1UQY2</accession>
<sequence length="145" mass="15796">MKEAAFLESLTAQSNGKPASPGPEAGVACYKPLLRYLYDATTPRNISEPNLCNTPTGVTYLCGHNSLELPDLGFKPGTFQFESETTTHSTPPLFLKAGQHAFYKLSLKFTQSRRGQLTADGHPDASDRSIFGSENLSEWSGPRTL</sequence>
<evidence type="ECO:0000313" key="2">
    <source>
        <dbReference type="Proteomes" id="UP000299102"/>
    </source>
</evidence>
<keyword evidence="2" id="KW-1185">Reference proteome</keyword>
<organism evidence="1 2">
    <name type="scientific">Eumeta variegata</name>
    <name type="common">Bagworm moth</name>
    <name type="synonym">Eumeta japonica</name>
    <dbReference type="NCBI Taxonomy" id="151549"/>
    <lineage>
        <taxon>Eukaryota</taxon>
        <taxon>Metazoa</taxon>
        <taxon>Ecdysozoa</taxon>
        <taxon>Arthropoda</taxon>
        <taxon>Hexapoda</taxon>
        <taxon>Insecta</taxon>
        <taxon>Pterygota</taxon>
        <taxon>Neoptera</taxon>
        <taxon>Endopterygota</taxon>
        <taxon>Lepidoptera</taxon>
        <taxon>Glossata</taxon>
        <taxon>Ditrysia</taxon>
        <taxon>Tineoidea</taxon>
        <taxon>Psychidae</taxon>
        <taxon>Oiketicinae</taxon>
        <taxon>Eumeta</taxon>
    </lineage>
</organism>
<dbReference type="AlphaFoldDB" id="A0A4C1UQY2"/>
<dbReference type="Proteomes" id="UP000299102">
    <property type="component" value="Unassembled WGS sequence"/>
</dbReference>
<proteinExistence type="predicted"/>
<gene>
    <name evidence="1" type="ORF">EVAR_19771_1</name>
</gene>
<protein>
    <submittedName>
        <fullName evidence="1">Uncharacterized protein</fullName>
    </submittedName>
</protein>
<comment type="caution">
    <text evidence="1">The sequence shown here is derived from an EMBL/GenBank/DDBJ whole genome shotgun (WGS) entry which is preliminary data.</text>
</comment>
<dbReference type="EMBL" id="BGZK01000210">
    <property type="protein sequence ID" value="GBP28729.1"/>
    <property type="molecule type" value="Genomic_DNA"/>
</dbReference>
<name>A0A4C1UQY2_EUMVA</name>